<reference evidence="2" key="1">
    <citation type="submission" date="2019-06" db="EMBL/GenBank/DDBJ databases">
        <authorList>
            <person name="Gan P."/>
            <person name="Shirasu K."/>
        </authorList>
    </citation>
    <scope>NUCLEOTIDE SEQUENCE [LARGE SCALE GENOMIC DNA]</scope>
    <source>
        <strain evidence="2">CAD2</strain>
    </source>
</reference>
<name>A0A9P5K151_COLSI</name>
<dbReference type="AlphaFoldDB" id="A0A9P5K151"/>
<dbReference type="Pfam" id="PF22917">
    <property type="entry name" value="PRISE"/>
    <property type="match status" value="3"/>
</dbReference>
<dbReference type="PANTHER" id="PTHR32487:SF8">
    <property type="entry name" value="NAD-DEPENDENT EPIMERASE_DEHYDRATASE DOMAIN-CONTAINING PROTEIN"/>
    <property type="match status" value="1"/>
</dbReference>
<dbReference type="SUPFAM" id="SSF51735">
    <property type="entry name" value="NAD(P)-binding Rossmann-fold domains"/>
    <property type="match status" value="1"/>
</dbReference>
<dbReference type="Proteomes" id="UP000711996">
    <property type="component" value="Unassembled WGS sequence"/>
</dbReference>
<sequence length="308" mass="34106">MEFKKTTGNVALVFGASGISGWALMRECLNYPSAKTFGRVIGLSRRRLAAIADIAAVTHVYFVAYTGHGTAPENLVEVNSAIVDNALMAVNVLCPNINFVSLQTGGKGYGMVGHEWPPAPWKETLPRMPEPYASKIFYYAQHDVVTRHAAASSWKWAEIRPSFLDLVARFHIHVSLHPEDTNGRAFNVGDGGPVSWQMKWPLVCNYFGLEGVGPQEQTTGQAYCIDWLMAQKDSWPAWVAAHGLQPNAMDDVQWDILATTLATPIRIDYDLTASREIGFYETLEPGKGYILAFDRLREANFLPDGRGN</sequence>
<evidence type="ECO:0000259" key="1">
    <source>
        <dbReference type="Pfam" id="PF22917"/>
    </source>
</evidence>
<dbReference type="OrthoDB" id="1731983at2759"/>
<feature type="domain" description="PRISE-like Rossmann-fold" evidence="1">
    <location>
        <begin position="164"/>
        <end position="303"/>
    </location>
</feature>
<gene>
    <name evidence="2" type="primary">sirQ-4</name>
    <name evidence="2" type="ORF">CGCSCA2_v009521</name>
</gene>
<dbReference type="InterPro" id="IPR055222">
    <property type="entry name" value="PRISE-like_Rossmann-fold"/>
</dbReference>
<proteinExistence type="predicted"/>
<evidence type="ECO:0000313" key="3">
    <source>
        <dbReference type="Proteomes" id="UP000711996"/>
    </source>
</evidence>
<dbReference type="InterPro" id="IPR036291">
    <property type="entry name" value="NAD(P)-bd_dom_sf"/>
</dbReference>
<comment type="caution">
    <text evidence="2">The sequence shown here is derived from an EMBL/GenBank/DDBJ whole genome shotgun (WGS) entry which is preliminary data.</text>
</comment>
<dbReference type="PANTHER" id="PTHR32487">
    <property type="entry name" value="3-OXO-DELTA(4,5)-STEROID 5-BETA-REDUCTASE"/>
    <property type="match status" value="1"/>
</dbReference>
<keyword evidence="3" id="KW-1185">Reference proteome</keyword>
<accession>A0A9P5K151</accession>
<feature type="domain" description="PRISE-like Rossmann-fold" evidence="1">
    <location>
        <begin position="11"/>
        <end position="49"/>
    </location>
</feature>
<feature type="domain" description="PRISE-like Rossmann-fold" evidence="1">
    <location>
        <begin position="50"/>
        <end position="162"/>
    </location>
</feature>
<organism evidence="2 3">
    <name type="scientific">Colletotrichum siamense</name>
    <name type="common">Anthracnose fungus</name>
    <dbReference type="NCBI Taxonomy" id="690259"/>
    <lineage>
        <taxon>Eukaryota</taxon>
        <taxon>Fungi</taxon>
        <taxon>Dikarya</taxon>
        <taxon>Ascomycota</taxon>
        <taxon>Pezizomycotina</taxon>
        <taxon>Sordariomycetes</taxon>
        <taxon>Hypocreomycetidae</taxon>
        <taxon>Glomerellales</taxon>
        <taxon>Glomerellaceae</taxon>
        <taxon>Colletotrichum</taxon>
        <taxon>Colletotrichum gloeosporioides species complex</taxon>
    </lineage>
</organism>
<dbReference type="EMBL" id="QPMT01000033">
    <property type="protein sequence ID" value="KAF4854542.1"/>
    <property type="molecule type" value="Genomic_DNA"/>
</dbReference>
<dbReference type="Gene3D" id="3.40.50.720">
    <property type="entry name" value="NAD(P)-binding Rossmann-like Domain"/>
    <property type="match status" value="1"/>
</dbReference>
<evidence type="ECO:0000313" key="2">
    <source>
        <dbReference type="EMBL" id="KAF4854542.1"/>
    </source>
</evidence>
<protein>
    <submittedName>
        <fullName evidence="2">Short chain dehydrogenase sirQ</fullName>
    </submittedName>
</protein>